<dbReference type="Gene3D" id="1.25.40.20">
    <property type="entry name" value="Ankyrin repeat-containing domain"/>
    <property type="match status" value="4"/>
</dbReference>
<feature type="region of interest" description="Disordered" evidence="9">
    <location>
        <begin position="354"/>
        <end position="373"/>
    </location>
</feature>
<protein>
    <submittedName>
        <fullName evidence="11">Uncharacterized protein</fullName>
    </submittedName>
</protein>
<dbReference type="PANTHER" id="PTHR10464">
    <property type="entry name" value="UREA TRANSPORTER"/>
    <property type="match status" value="1"/>
</dbReference>
<proteinExistence type="inferred from homology"/>
<feature type="region of interest" description="Disordered" evidence="9">
    <location>
        <begin position="222"/>
        <end position="256"/>
    </location>
</feature>
<dbReference type="InterPro" id="IPR036770">
    <property type="entry name" value="Ankyrin_rpt-contain_sf"/>
</dbReference>
<feature type="transmembrane region" description="Helical" evidence="10">
    <location>
        <begin position="531"/>
        <end position="550"/>
    </location>
</feature>
<keyword evidence="12" id="KW-1185">Reference proteome</keyword>
<name>A0A0D2TZQ6_CAPO3</name>
<dbReference type="SUPFAM" id="SSF48403">
    <property type="entry name" value="Ankyrin repeat"/>
    <property type="match status" value="2"/>
</dbReference>
<evidence type="ECO:0000313" key="12">
    <source>
        <dbReference type="Proteomes" id="UP000008743"/>
    </source>
</evidence>
<evidence type="ECO:0000256" key="3">
    <source>
        <dbReference type="ARBA" id="ARBA00022475"/>
    </source>
</evidence>
<keyword evidence="3" id="KW-1003">Cell membrane</keyword>
<dbReference type="PANTHER" id="PTHR10464:SF4">
    <property type="entry name" value="UREA TRANSPORTER"/>
    <property type="match status" value="1"/>
</dbReference>
<dbReference type="Pfam" id="PF03253">
    <property type="entry name" value="UT"/>
    <property type="match status" value="1"/>
</dbReference>
<evidence type="ECO:0000256" key="8">
    <source>
        <dbReference type="PROSITE-ProRule" id="PRU00023"/>
    </source>
</evidence>
<feature type="compositionally biased region" description="Low complexity" evidence="9">
    <location>
        <begin position="16"/>
        <end position="27"/>
    </location>
</feature>
<feature type="compositionally biased region" description="Low complexity" evidence="9">
    <location>
        <begin position="354"/>
        <end position="369"/>
    </location>
</feature>
<keyword evidence="5 10" id="KW-1133">Transmembrane helix</keyword>
<feature type="compositionally biased region" description="Low complexity" evidence="9">
    <location>
        <begin position="110"/>
        <end position="123"/>
    </location>
</feature>
<evidence type="ECO:0000256" key="2">
    <source>
        <dbReference type="ARBA" id="ARBA00005914"/>
    </source>
</evidence>
<feature type="transmembrane region" description="Helical" evidence="10">
    <location>
        <begin position="692"/>
        <end position="718"/>
    </location>
</feature>
<feature type="repeat" description="ANK" evidence="8">
    <location>
        <begin position="1210"/>
        <end position="1242"/>
    </location>
</feature>
<feature type="compositionally biased region" description="Low complexity" evidence="9">
    <location>
        <begin position="244"/>
        <end position="256"/>
    </location>
</feature>
<feature type="transmembrane region" description="Helical" evidence="10">
    <location>
        <begin position="588"/>
        <end position="612"/>
    </location>
</feature>
<dbReference type="OrthoDB" id="426293at2759"/>
<dbReference type="InterPro" id="IPR002110">
    <property type="entry name" value="Ankyrin_rpt"/>
</dbReference>
<feature type="compositionally biased region" description="Polar residues" evidence="9">
    <location>
        <begin position="1"/>
        <end position="11"/>
    </location>
</feature>
<feature type="region of interest" description="Disordered" evidence="9">
    <location>
        <begin position="1"/>
        <end position="123"/>
    </location>
</feature>
<dbReference type="EMBL" id="KE346360">
    <property type="protein sequence ID" value="KJE88416.1"/>
    <property type="molecule type" value="Genomic_DNA"/>
</dbReference>
<keyword evidence="4 10" id="KW-0812">Transmembrane</keyword>
<dbReference type="SMART" id="SM00248">
    <property type="entry name" value="ANK"/>
    <property type="match status" value="8"/>
</dbReference>
<comment type="similarity">
    <text evidence="2">Belongs to the urea transporter family.</text>
</comment>
<dbReference type="PRINTS" id="PR01415">
    <property type="entry name" value="ANKYRIN"/>
</dbReference>
<dbReference type="Proteomes" id="UP000008743">
    <property type="component" value="Unassembled WGS sequence"/>
</dbReference>
<dbReference type="PROSITE" id="PS50088">
    <property type="entry name" value="ANK_REPEAT"/>
    <property type="match status" value="4"/>
</dbReference>
<feature type="repeat" description="ANK" evidence="8">
    <location>
        <begin position="997"/>
        <end position="1029"/>
    </location>
</feature>
<evidence type="ECO:0000256" key="6">
    <source>
        <dbReference type="ARBA" id="ARBA00023136"/>
    </source>
</evidence>
<dbReference type="PhylomeDB" id="A0A0D2TZQ6"/>
<feature type="repeat" description="ANK" evidence="8">
    <location>
        <begin position="896"/>
        <end position="928"/>
    </location>
</feature>
<evidence type="ECO:0000256" key="4">
    <source>
        <dbReference type="ARBA" id="ARBA00022692"/>
    </source>
</evidence>
<dbReference type="GO" id="GO:0005886">
    <property type="term" value="C:plasma membrane"/>
    <property type="evidence" value="ECO:0007669"/>
    <property type="project" value="UniProtKB-SubCell"/>
</dbReference>
<dbReference type="eggNOG" id="KOG0503">
    <property type="taxonomic scope" value="Eukaryota"/>
</dbReference>
<dbReference type="Pfam" id="PF12796">
    <property type="entry name" value="Ank_2"/>
    <property type="match status" value="3"/>
</dbReference>
<feature type="compositionally biased region" description="Low complexity" evidence="9">
    <location>
        <begin position="43"/>
        <end position="64"/>
    </location>
</feature>
<evidence type="ECO:0000256" key="1">
    <source>
        <dbReference type="ARBA" id="ARBA00004651"/>
    </source>
</evidence>
<keyword evidence="8" id="KW-0040">ANK repeat</keyword>
<dbReference type="RefSeq" id="XP_004364945.2">
    <property type="nucleotide sequence ID" value="XM_004364888.2"/>
</dbReference>
<dbReference type="PROSITE" id="PS50297">
    <property type="entry name" value="ANK_REP_REGION"/>
    <property type="match status" value="4"/>
</dbReference>
<dbReference type="Gene3D" id="1.10.3430.10">
    <property type="entry name" value="Ammonium transporter AmtB like domains"/>
    <property type="match status" value="1"/>
</dbReference>
<dbReference type="GO" id="GO:0015204">
    <property type="term" value="F:urea transmembrane transporter activity"/>
    <property type="evidence" value="ECO:0007669"/>
    <property type="project" value="InterPro"/>
</dbReference>
<feature type="transmembrane region" description="Helical" evidence="10">
    <location>
        <begin position="757"/>
        <end position="775"/>
    </location>
</feature>
<organism evidence="11 12">
    <name type="scientific">Capsaspora owczarzaki (strain ATCC 30864)</name>
    <dbReference type="NCBI Taxonomy" id="595528"/>
    <lineage>
        <taxon>Eukaryota</taxon>
        <taxon>Filasterea</taxon>
        <taxon>Capsaspora</taxon>
    </lineage>
</organism>
<gene>
    <name evidence="11" type="ORF">CAOG_000074</name>
</gene>
<sequence>MATDTVSTISMEQDRSSLSGQSVSSSGNEGGATRATASAVGRATTTATLRPAAAAGSEATATQARTRHSGNTQARAGTGQPGLGARTLALRTIRGPNAGAGGRTLKLTPSNSTGSAVSGASSASGNAAAAAAAGSPRTKQEMAAWGDFHKTMKRTTALANHSGNDLQAWNGFAANDVQYLLADHGTELHRNSFGGDDLNAEQLAAWSDFGNTNNAQQFLGQAERSPSLPTSGDFPFAGAGAGAGAATDDSASMDSSDANHALRSSIFVGNANARGLTLRAPAKTMRGASPMFKPAPTILVTTTTDDQPPLSPSTSEVSALSGSVLVTEPLRASAIVPGASVEIELAVEAEQSQAQSASATADGSATGSAPQSITVPDDAVTVRESSSYATDATLAVTASAPSVIAAAAAAANGFATVRLPSRQVSQSMATTDASGRVDLFDMQQAKSQGEAALHLDGDEFAATADLPMRHFVSTVLGKVTGTMPQSAKWCDRFWWAHFIDSCLRGYGQILFMNNPISGLFFLAAIFVHSRYYGVCSIIGALCSTGIAYFLSLNRASIRSGLFGFNGVLCAVGVALFQNADVEGWDNWLLYIPIVIIPTLSTLIVVVIGNILVRHFGLATFTLPFHAATWMWLLGSQVYAYFPSQGAAAAPYLQVPTTGADITPISYDIASVFKVIGYNIAQVFFLENHISGYIIVAGTAVCSRISAVMCVYGSILAILMSLALGVPVGQFYAGLWGFNPVIVAVAIGGMFYVLSARVFALSTAGTIMSVFVHGAVSSMLRPIGLPALTFPSAVTSLAFCLMAGAIPGAVPVELSRMTVPEDHLRRQRLAERVLSRFAAVRSVSRQLNNGASAHEQQFLEQLFVPLLLCWAAATGDVQTVAELIELGADPNVGDMHSGRTCLHLAAAEGQLEVVRFLISRGSHVNQVDVHGNTPLDDAIASQQPATVALALCHNGGVHNTPASPQARTLCEEVALGATDKVARLLQLGYDVNVCDLYDQRTALHVACSMGHPSLVMVLLSCGASIYNKDRYGQTPVDNARTFGHEKLATWVAAEGERIAASKRRPIQRGRSTRQLKVVAAPAAVEQDEKAESIELIALQKSRNPQFQRKATLATIAPVDQSHGVKTSSSEDVHEEEELEVRPAVCSQELLTSDDELAFAVDILQALLLSQDEVALKALGPALLSASALSNSTEFLTIMLEMGVNPNLSDYDKTTALHMAAGAGNLNAVKALIYFGADVNATNRWNQTPLDRAVLCHCTLTEGVLSLLHAQERRINMHESAAASSSHTLELVRFLVARGAVLGLASRPMSLASELCDLVMVASASCRSDPRHSAETLERAQQDLSLWTIAGADLSAAEYDGRTCLHLACAEGQAKLVDALLVGGANPLLRDRWGHTPIDEARANGHAAIAARLDQLQAAAK</sequence>
<evidence type="ECO:0000256" key="9">
    <source>
        <dbReference type="SAM" id="MobiDB-lite"/>
    </source>
</evidence>
<evidence type="ECO:0000256" key="5">
    <source>
        <dbReference type="ARBA" id="ARBA00022989"/>
    </source>
</evidence>
<comment type="catalytic activity">
    <reaction evidence="7">
        <text>urea(in) = urea(out)</text>
        <dbReference type="Rhea" id="RHEA:32799"/>
        <dbReference type="ChEBI" id="CHEBI:16199"/>
    </reaction>
</comment>
<feature type="repeat" description="ANK" evidence="8">
    <location>
        <begin position="1358"/>
        <end position="1390"/>
    </location>
</feature>
<dbReference type="InterPro" id="IPR004937">
    <property type="entry name" value="Urea_transporter"/>
</dbReference>
<keyword evidence="6 10" id="KW-0472">Membrane</keyword>
<feature type="transmembrane region" description="Helical" evidence="10">
    <location>
        <begin position="557"/>
        <end position="576"/>
    </location>
</feature>
<dbReference type="STRING" id="595528.A0A0D2TZQ6"/>
<dbReference type="InterPro" id="IPR029020">
    <property type="entry name" value="Ammonium/urea_transptr"/>
</dbReference>
<reference evidence="12" key="1">
    <citation type="submission" date="2011-02" db="EMBL/GenBank/DDBJ databases">
        <title>The Genome Sequence of Capsaspora owczarzaki ATCC 30864.</title>
        <authorList>
            <person name="Russ C."/>
            <person name="Cuomo C."/>
            <person name="Burger G."/>
            <person name="Gray M.W."/>
            <person name="Holland P.W.H."/>
            <person name="King N."/>
            <person name="Lang F.B.F."/>
            <person name="Roger A.J."/>
            <person name="Ruiz-Trillo I."/>
            <person name="Young S.K."/>
            <person name="Zeng Q."/>
            <person name="Gargeya S."/>
            <person name="Alvarado L."/>
            <person name="Berlin A."/>
            <person name="Chapman S.B."/>
            <person name="Chen Z."/>
            <person name="Freedman E."/>
            <person name="Gellesch M."/>
            <person name="Goldberg J."/>
            <person name="Griggs A."/>
            <person name="Gujja S."/>
            <person name="Heilman E."/>
            <person name="Heiman D."/>
            <person name="Howarth C."/>
            <person name="Mehta T."/>
            <person name="Neiman D."/>
            <person name="Pearson M."/>
            <person name="Roberts A."/>
            <person name="Saif S."/>
            <person name="Shea T."/>
            <person name="Shenoy N."/>
            <person name="Sisk P."/>
            <person name="Stolte C."/>
            <person name="Sykes S."/>
            <person name="White J."/>
            <person name="Yandava C."/>
            <person name="Haas B."/>
            <person name="Nusbaum C."/>
            <person name="Birren B."/>
        </authorList>
    </citation>
    <scope>NUCLEOTIDE SEQUENCE</scope>
    <source>
        <strain evidence="12">ATCC 30864</strain>
    </source>
</reference>
<dbReference type="eggNOG" id="KOG0498">
    <property type="taxonomic scope" value="Eukaryota"/>
</dbReference>
<dbReference type="Pfam" id="PF00023">
    <property type="entry name" value="Ank"/>
    <property type="match status" value="1"/>
</dbReference>
<evidence type="ECO:0000256" key="7">
    <source>
        <dbReference type="ARBA" id="ARBA00033993"/>
    </source>
</evidence>
<feature type="transmembrane region" description="Helical" evidence="10">
    <location>
        <begin position="730"/>
        <end position="751"/>
    </location>
</feature>
<evidence type="ECO:0000256" key="10">
    <source>
        <dbReference type="SAM" id="Phobius"/>
    </source>
</evidence>
<comment type="subcellular location">
    <subcellularLocation>
        <location evidence="1">Cell membrane</location>
        <topology evidence="1">Multi-pass membrane protein</topology>
    </subcellularLocation>
</comment>
<evidence type="ECO:0000313" key="11">
    <source>
        <dbReference type="EMBL" id="KJE88416.1"/>
    </source>
</evidence>
<dbReference type="InParanoid" id="A0A0D2TZQ6"/>
<accession>A0A0D2TZQ6</accession>